<dbReference type="InterPro" id="IPR014729">
    <property type="entry name" value="Rossmann-like_a/b/a_fold"/>
</dbReference>
<dbReference type="EMBL" id="CP036532">
    <property type="protein sequence ID" value="QBK29515.1"/>
    <property type="molecule type" value="Genomic_DNA"/>
</dbReference>
<dbReference type="PRINTS" id="PR01438">
    <property type="entry name" value="UNVRSLSTRESS"/>
</dbReference>
<dbReference type="Proteomes" id="UP000293719">
    <property type="component" value="Chromosome"/>
</dbReference>
<evidence type="ECO:0000259" key="2">
    <source>
        <dbReference type="Pfam" id="PF00582"/>
    </source>
</evidence>
<dbReference type="Pfam" id="PF00582">
    <property type="entry name" value="Usp"/>
    <property type="match status" value="1"/>
</dbReference>
<dbReference type="AlphaFoldDB" id="A0A4P6UXI5"/>
<name>A0A4P6UXI5_9HYPH</name>
<comment type="similarity">
    <text evidence="1">Belongs to the universal stress protein A family.</text>
</comment>
<dbReference type="CDD" id="cd00293">
    <property type="entry name" value="USP-like"/>
    <property type="match status" value="1"/>
</dbReference>
<dbReference type="InterPro" id="IPR006016">
    <property type="entry name" value="UspA"/>
</dbReference>
<dbReference type="KEGG" id="rpod:E0E05_02240"/>
<evidence type="ECO:0000256" key="1">
    <source>
        <dbReference type="ARBA" id="ARBA00008791"/>
    </source>
</evidence>
<accession>A0A4P6UXI5</accession>
<dbReference type="SUPFAM" id="SSF52402">
    <property type="entry name" value="Adenine nucleotide alpha hydrolases-like"/>
    <property type="match status" value="1"/>
</dbReference>
<dbReference type="PANTHER" id="PTHR46268:SF6">
    <property type="entry name" value="UNIVERSAL STRESS PROTEIN UP12"/>
    <property type="match status" value="1"/>
</dbReference>
<sequence>MPATMASRADRIRSASMPICATSAPIPSPPWCGSPDRPRSCDRSQGALWRRLPIWPKTSGGNPMFKTIIAAYDGSDHAKKAVEMACDVARRYEATLHIVHTPQVPGETMMVGYSAVPLPPSAEELEKAGEEAIGKAKAIAAEHGVAEPVTHVRPGDPGRTIVEYAKTNEADLIVMGRRGLGNFGAMLVGSVTHKVSQLAECAVLTVK</sequence>
<gene>
    <name evidence="3" type="ORF">E0E05_02240</name>
</gene>
<evidence type="ECO:0000313" key="4">
    <source>
        <dbReference type="Proteomes" id="UP000293719"/>
    </source>
</evidence>
<evidence type="ECO:0000313" key="3">
    <source>
        <dbReference type="EMBL" id="QBK29515.1"/>
    </source>
</evidence>
<reference evidence="3 4" key="1">
    <citation type="journal article" date="2017" name="Int. J. Syst. Evol. Microbiol.">
        <title>Roseitalea porphyridii gen. nov., sp. nov., isolated from a red alga, and reclassification of Hoeflea suaedae Chung et al. 2013 as Pseudohoeflea suaedae gen. nov., comb. nov.</title>
        <authorList>
            <person name="Hyeon J.W."/>
            <person name="Jeong S.E."/>
            <person name="Baek K."/>
            <person name="Jeon C.O."/>
        </authorList>
    </citation>
    <scope>NUCLEOTIDE SEQUENCE [LARGE SCALE GENOMIC DNA]</scope>
    <source>
        <strain evidence="3 4">MA7-20</strain>
    </source>
</reference>
<protein>
    <submittedName>
        <fullName evidence="3">Universal stress protein</fullName>
    </submittedName>
</protein>
<organism evidence="3 4">
    <name type="scientific">Roseitalea porphyridii</name>
    <dbReference type="NCBI Taxonomy" id="1852022"/>
    <lineage>
        <taxon>Bacteria</taxon>
        <taxon>Pseudomonadati</taxon>
        <taxon>Pseudomonadota</taxon>
        <taxon>Alphaproteobacteria</taxon>
        <taxon>Hyphomicrobiales</taxon>
        <taxon>Ahrensiaceae</taxon>
        <taxon>Roseitalea</taxon>
    </lineage>
</organism>
<dbReference type="PANTHER" id="PTHR46268">
    <property type="entry name" value="STRESS RESPONSE PROTEIN NHAX"/>
    <property type="match status" value="1"/>
</dbReference>
<proteinExistence type="inferred from homology"/>
<keyword evidence="4" id="KW-1185">Reference proteome</keyword>
<dbReference type="Gene3D" id="3.40.50.620">
    <property type="entry name" value="HUPs"/>
    <property type="match status" value="1"/>
</dbReference>
<feature type="domain" description="UspA" evidence="2">
    <location>
        <begin position="64"/>
        <end position="207"/>
    </location>
</feature>
<dbReference type="InterPro" id="IPR006015">
    <property type="entry name" value="Universal_stress_UspA"/>
</dbReference>